<proteinExistence type="predicted"/>
<dbReference type="EMBL" id="CP018800">
    <property type="protein sequence ID" value="ATX81778.1"/>
    <property type="molecule type" value="Genomic_DNA"/>
</dbReference>
<accession>A0A2K8L372</accession>
<dbReference type="KEGG" id="mfn:Ga0123462_0909"/>
<keyword evidence="1" id="KW-0472">Membrane</keyword>
<organism evidence="2 3">
    <name type="scientific">Mariprofundus ferrinatatus</name>
    <dbReference type="NCBI Taxonomy" id="1921087"/>
    <lineage>
        <taxon>Bacteria</taxon>
        <taxon>Pseudomonadati</taxon>
        <taxon>Pseudomonadota</taxon>
        <taxon>Candidatius Mariprofundia</taxon>
        <taxon>Mariprofundales</taxon>
        <taxon>Mariprofundaceae</taxon>
        <taxon>Mariprofundus</taxon>
    </lineage>
</organism>
<dbReference type="Proteomes" id="UP000231637">
    <property type="component" value="Chromosome"/>
</dbReference>
<evidence type="ECO:0000313" key="3">
    <source>
        <dbReference type="Proteomes" id="UP000231637"/>
    </source>
</evidence>
<keyword evidence="3" id="KW-1185">Reference proteome</keyword>
<protein>
    <submittedName>
        <fullName evidence="2">Pilus assembly protein Flp/PilA</fullName>
    </submittedName>
</protein>
<dbReference type="InterPro" id="IPR007047">
    <property type="entry name" value="Flp_Fap"/>
</dbReference>
<dbReference type="Pfam" id="PF04964">
    <property type="entry name" value="Flp_Fap"/>
    <property type="match status" value="1"/>
</dbReference>
<keyword evidence="1" id="KW-0812">Transmembrane</keyword>
<evidence type="ECO:0000256" key="1">
    <source>
        <dbReference type="SAM" id="Phobius"/>
    </source>
</evidence>
<sequence length="69" mass="7477">MRKAIYMIASYIPNIFSVEKRERGATMVEYAIMVALIAIAAIVIIAALGQEINNAFQGVKDCIADPTAC</sequence>
<evidence type="ECO:0000313" key="2">
    <source>
        <dbReference type="EMBL" id="ATX81778.1"/>
    </source>
</evidence>
<gene>
    <name evidence="2" type="ORF">Ga0123462_0909</name>
</gene>
<dbReference type="AlphaFoldDB" id="A0A2K8L372"/>
<name>A0A2K8L372_9PROT</name>
<keyword evidence="1" id="KW-1133">Transmembrane helix</keyword>
<dbReference type="RefSeq" id="WP_198507397.1">
    <property type="nucleotide sequence ID" value="NZ_CP018800.1"/>
</dbReference>
<feature type="transmembrane region" description="Helical" evidence="1">
    <location>
        <begin position="30"/>
        <end position="49"/>
    </location>
</feature>
<reference evidence="2 3" key="1">
    <citation type="submission" date="2016-12" db="EMBL/GenBank/DDBJ databases">
        <title>Isolation and genomic insights into novel planktonic Zetaproteobacteria from stratified waters of the Chesapeake Bay.</title>
        <authorList>
            <person name="McAllister S.M."/>
            <person name="Kato S."/>
            <person name="Chan C.S."/>
            <person name="Chiu B.K."/>
            <person name="Field E.K."/>
        </authorList>
    </citation>
    <scope>NUCLEOTIDE SEQUENCE [LARGE SCALE GENOMIC DNA]</scope>
    <source>
        <strain evidence="2 3">CP-8</strain>
    </source>
</reference>